<dbReference type="InterPro" id="IPR015946">
    <property type="entry name" value="KH_dom-like_a/b"/>
</dbReference>
<dbReference type="STRING" id="1223802.SUTH_02330"/>
<dbReference type="InterPro" id="IPR036102">
    <property type="entry name" value="OsmC/Ohrsf"/>
</dbReference>
<dbReference type="OrthoDB" id="9795405at2"/>
<dbReference type="Proteomes" id="UP000031637">
    <property type="component" value="Chromosome"/>
</dbReference>
<dbReference type="InterPro" id="IPR052707">
    <property type="entry name" value="OsmC_Ohr_Peroxiredoxin"/>
</dbReference>
<name>W0SFS4_9PROT</name>
<dbReference type="KEGG" id="shd:SUTH_02330"/>
<dbReference type="EMBL" id="AP012547">
    <property type="protein sequence ID" value="BAO30119.1"/>
    <property type="molecule type" value="Genomic_DNA"/>
</dbReference>
<keyword evidence="2" id="KW-1185">Reference proteome</keyword>
<dbReference type="RefSeq" id="WP_041099418.1">
    <property type="nucleotide sequence ID" value="NZ_AP012547.1"/>
</dbReference>
<accession>W0SFS4</accession>
<proteinExistence type="predicted"/>
<dbReference type="PANTHER" id="PTHR42830">
    <property type="entry name" value="OSMOTICALLY INDUCIBLE FAMILY PROTEIN"/>
    <property type="match status" value="1"/>
</dbReference>
<dbReference type="InterPro" id="IPR003718">
    <property type="entry name" value="OsmC/Ohr_fam"/>
</dbReference>
<gene>
    <name evidence="1" type="ORF">SUTH_02330</name>
</gene>
<reference evidence="1 2" key="1">
    <citation type="journal article" date="2014" name="Syst. Appl. Microbiol.">
        <title>Complete genomes of freshwater sulfur oxidizers Sulfuricella denitrificans skB26 and Sulfuritalea hydrogenivorans sk43H: genetic insights into the sulfur oxidation pathway of betaproteobacteria.</title>
        <authorList>
            <person name="Watanabe T."/>
            <person name="Kojima H."/>
            <person name="Fukui M."/>
        </authorList>
    </citation>
    <scope>NUCLEOTIDE SEQUENCE [LARGE SCALE GENOMIC DNA]</scope>
    <source>
        <strain evidence="1">DSM22779</strain>
    </source>
</reference>
<evidence type="ECO:0000313" key="1">
    <source>
        <dbReference type="EMBL" id="BAO30119.1"/>
    </source>
</evidence>
<dbReference type="AlphaFoldDB" id="W0SFS4"/>
<dbReference type="HOGENOM" id="CLU_105860_1_0_4"/>
<dbReference type="Pfam" id="PF02566">
    <property type="entry name" value="OsmC"/>
    <property type="match status" value="1"/>
</dbReference>
<protein>
    <submittedName>
        <fullName evidence="1">OsmC family protein</fullName>
    </submittedName>
</protein>
<sequence length="159" mass="17240">MSHDKQHRYATRTEWSGNLGEGTANYRAYSRDHVISAAGRPDLLGSSDPAFRGDASRWNPEDLLVASLSSCHMLWYLHLCAQAKIVLLAYHDDAAGTMVEGDHDGGRFTQAVLRPVATIAAGGDAVLAKALHEEAHRLCFIANSVNFPVTIEPTVLVAD</sequence>
<evidence type="ECO:0000313" key="2">
    <source>
        <dbReference type="Proteomes" id="UP000031637"/>
    </source>
</evidence>
<dbReference type="Gene3D" id="3.30.300.20">
    <property type="match status" value="1"/>
</dbReference>
<dbReference type="PANTHER" id="PTHR42830:SF2">
    <property type="entry name" value="OSMC_OHR FAMILY PROTEIN"/>
    <property type="match status" value="1"/>
</dbReference>
<organism evidence="1 2">
    <name type="scientific">Sulfuritalea hydrogenivorans sk43H</name>
    <dbReference type="NCBI Taxonomy" id="1223802"/>
    <lineage>
        <taxon>Bacteria</taxon>
        <taxon>Pseudomonadati</taxon>
        <taxon>Pseudomonadota</taxon>
        <taxon>Betaproteobacteria</taxon>
        <taxon>Nitrosomonadales</taxon>
        <taxon>Sterolibacteriaceae</taxon>
        <taxon>Sulfuritalea</taxon>
    </lineage>
</organism>
<dbReference type="SUPFAM" id="SSF82784">
    <property type="entry name" value="OsmC-like"/>
    <property type="match status" value="1"/>
</dbReference>